<name>A0A8S2ZGN8_9BILA</name>
<dbReference type="Proteomes" id="UP000676336">
    <property type="component" value="Unassembled WGS sequence"/>
</dbReference>
<feature type="non-terminal residue" evidence="1">
    <location>
        <position position="15"/>
    </location>
</feature>
<comment type="caution">
    <text evidence="1">The sequence shown here is derived from an EMBL/GenBank/DDBJ whole genome shotgun (WGS) entry which is preliminary data.</text>
</comment>
<reference evidence="1" key="1">
    <citation type="submission" date="2021-02" db="EMBL/GenBank/DDBJ databases">
        <authorList>
            <person name="Nowell W R."/>
        </authorList>
    </citation>
    <scope>NUCLEOTIDE SEQUENCE</scope>
</reference>
<evidence type="ECO:0000313" key="2">
    <source>
        <dbReference type="Proteomes" id="UP000676336"/>
    </source>
</evidence>
<proteinExistence type="predicted"/>
<accession>A0A8S2ZGN8</accession>
<organism evidence="1 2">
    <name type="scientific">Rotaria magnacalcarata</name>
    <dbReference type="NCBI Taxonomy" id="392030"/>
    <lineage>
        <taxon>Eukaryota</taxon>
        <taxon>Metazoa</taxon>
        <taxon>Spiralia</taxon>
        <taxon>Gnathifera</taxon>
        <taxon>Rotifera</taxon>
        <taxon>Eurotatoria</taxon>
        <taxon>Bdelloidea</taxon>
        <taxon>Philodinida</taxon>
        <taxon>Philodinidae</taxon>
        <taxon>Rotaria</taxon>
    </lineage>
</organism>
<gene>
    <name evidence="1" type="ORF">SMN809_LOCUS40455</name>
</gene>
<sequence>MACGGGRGKFCRVHM</sequence>
<evidence type="ECO:0000313" key="1">
    <source>
        <dbReference type="EMBL" id="CAF4635255.1"/>
    </source>
</evidence>
<protein>
    <submittedName>
        <fullName evidence="1">Uncharacterized protein</fullName>
    </submittedName>
</protein>
<dbReference type="EMBL" id="CAJOBI010111511">
    <property type="protein sequence ID" value="CAF4635255.1"/>
    <property type="molecule type" value="Genomic_DNA"/>
</dbReference>